<evidence type="ECO:0000256" key="8">
    <source>
        <dbReference type="PIRSR" id="PIRSR037945-1"/>
    </source>
</evidence>
<dbReference type="InterPro" id="IPR015510">
    <property type="entry name" value="PGRP"/>
</dbReference>
<evidence type="ECO:0000256" key="2">
    <source>
        <dbReference type="ARBA" id="ARBA00011245"/>
    </source>
</evidence>
<dbReference type="SMART" id="SM00644">
    <property type="entry name" value="Ami_2"/>
    <property type="match status" value="1"/>
</dbReference>
<comment type="caution">
    <text evidence="12">The sequence shown here is derived from an EMBL/GenBank/DDBJ whole genome shotgun (WGS) entry which is preliminary data.</text>
</comment>
<evidence type="ECO:0000256" key="7">
    <source>
        <dbReference type="PIRNR" id="PIRNR037945"/>
    </source>
</evidence>
<dbReference type="InterPro" id="IPR036505">
    <property type="entry name" value="Amidase/PGRP_sf"/>
</dbReference>
<evidence type="ECO:0000256" key="6">
    <source>
        <dbReference type="ARBA" id="ARBA00023157"/>
    </source>
</evidence>
<evidence type="ECO:0000256" key="9">
    <source>
        <dbReference type="SAM" id="SignalP"/>
    </source>
</evidence>
<dbReference type="PANTHER" id="PTHR11022">
    <property type="entry name" value="PEPTIDOGLYCAN RECOGNITION PROTEIN"/>
    <property type="match status" value="1"/>
</dbReference>
<keyword evidence="13" id="KW-1185">Reference proteome</keyword>
<sequence>MYVLNLVFIFVIINSLRAAPVSECDVVPITQWSGSASKRNAELNKPVHLVIVQHTVTQDCYTDTDCERIANGIRAYQMKYLEYDDIGQSFLIGGNGKVYEGAGWRVGAHTKGYNNKSISISFIGDFRDKVPTPHALQSAQDFLNCAVYKNHLNMNYHLVGHQQLSATLSPGASLQNLIENWSHWLNDVSQL</sequence>
<protein>
    <recommendedName>
        <fullName evidence="7">Peptidoglycan-recognition protein</fullName>
    </recommendedName>
</protein>
<keyword evidence="3 7" id="KW-0399">Innate immunity</keyword>
<feature type="domain" description="N-acetylmuramoyl-L-alanine amidase" evidence="10">
    <location>
        <begin position="36"/>
        <end position="171"/>
    </location>
</feature>
<evidence type="ECO:0000259" key="11">
    <source>
        <dbReference type="SMART" id="SM00701"/>
    </source>
</evidence>
<reference evidence="12" key="1">
    <citation type="submission" date="2022-03" db="EMBL/GenBank/DDBJ databases">
        <authorList>
            <person name="Tunstrom K."/>
        </authorList>
    </citation>
    <scope>NUCLEOTIDE SEQUENCE</scope>
</reference>
<dbReference type="InterPro" id="IPR002502">
    <property type="entry name" value="Amidase_domain"/>
</dbReference>
<comment type="similarity">
    <text evidence="1 7">Belongs to the N-acetylmuramoyl-L-alanine amidase 2 family.</text>
</comment>
<evidence type="ECO:0000256" key="4">
    <source>
        <dbReference type="ARBA" id="ARBA00022729"/>
    </source>
</evidence>
<dbReference type="GO" id="GO:0008270">
    <property type="term" value="F:zinc ion binding"/>
    <property type="evidence" value="ECO:0007669"/>
    <property type="project" value="InterPro"/>
</dbReference>
<dbReference type="FunFam" id="3.40.80.10:FF:000001">
    <property type="entry name" value="Peptidoglycan recognition protein 1"/>
    <property type="match status" value="1"/>
</dbReference>
<evidence type="ECO:0000313" key="12">
    <source>
        <dbReference type="EMBL" id="CAH2105806.1"/>
    </source>
</evidence>
<comment type="subunit">
    <text evidence="2">Monomer.</text>
</comment>
<dbReference type="CDD" id="cd06583">
    <property type="entry name" value="PGRP"/>
    <property type="match status" value="1"/>
</dbReference>
<dbReference type="AlphaFoldDB" id="A0AAU9V1J3"/>
<keyword evidence="5 7" id="KW-0391">Immunity</keyword>
<name>A0AAU9V1J3_EUPED</name>
<feature type="disulfide bond" evidence="8">
    <location>
        <begin position="24"/>
        <end position="145"/>
    </location>
</feature>
<evidence type="ECO:0000256" key="1">
    <source>
        <dbReference type="ARBA" id="ARBA00007553"/>
    </source>
</evidence>
<dbReference type="PIRSF" id="PIRSF037945">
    <property type="entry name" value="PGRPs"/>
    <property type="match status" value="1"/>
</dbReference>
<dbReference type="GO" id="GO:0009253">
    <property type="term" value="P:peptidoglycan catabolic process"/>
    <property type="evidence" value="ECO:0007669"/>
    <property type="project" value="InterPro"/>
</dbReference>
<evidence type="ECO:0000259" key="10">
    <source>
        <dbReference type="SMART" id="SM00644"/>
    </source>
</evidence>
<dbReference type="GO" id="GO:0008745">
    <property type="term" value="F:N-acetylmuramoyl-L-alanine amidase activity"/>
    <property type="evidence" value="ECO:0007669"/>
    <property type="project" value="InterPro"/>
</dbReference>
<organism evidence="12 13">
    <name type="scientific">Euphydryas editha</name>
    <name type="common">Edith's checkerspot</name>
    <dbReference type="NCBI Taxonomy" id="104508"/>
    <lineage>
        <taxon>Eukaryota</taxon>
        <taxon>Metazoa</taxon>
        <taxon>Ecdysozoa</taxon>
        <taxon>Arthropoda</taxon>
        <taxon>Hexapoda</taxon>
        <taxon>Insecta</taxon>
        <taxon>Pterygota</taxon>
        <taxon>Neoptera</taxon>
        <taxon>Endopterygota</taxon>
        <taxon>Lepidoptera</taxon>
        <taxon>Glossata</taxon>
        <taxon>Ditrysia</taxon>
        <taxon>Papilionoidea</taxon>
        <taxon>Nymphalidae</taxon>
        <taxon>Nymphalinae</taxon>
        <taxon>Euphydryas</taxon>
    </lineage>
</organism>
<evidence type="ECO:0000256" key="3">
    <source>
        <dbReference type="ARBA" id="ARBA00022588"/>
    </source>
</evidence>
<accession>A0AAU9V1J3</accession>
<gene>
    <name evidence="12" type="ORF">EEDITHA_LOCUS20016</name>
</gene>
<dbReference type="GO" id="GO:0042834">
    <property type="term" value="F:peptidoglycan binding"/>
    <property type="evidence" value="ECO:0007669"/>
    <property type="project" value="InterPro"/>
</dbReference>
<proteinExistence type="inferred from homology"/>
<dbReference type="PANTHER" id="PTHR11022:SF74">
    <property type="entry name" value="PEPTIDOGLYCAN-RECOGNITION PROTEIN SA"/>
    <property type="match status" value="1"/>
</dbReference>
<dbReference type="InterPro" id="IPR006619">
    <property type="entry name" value="PGRP_domain_met/bac"/>
</dbReference>
<dbReference type="SUPFAM" id="SSF55846">
    <property type="entry name" value="N-acetylmuramoyl-L-alanine amidase-like"/>
    <property type="match status" value="1"/>
</dbReference>
<feature type="disulfide bond" evidence="8">
    <location>
        <begin position="60"/>
        <end position="66"/>
    </location>
</feature>
<feature type="signal peptide" evidence="9">
    <location>
        <begin position="1"/>
        <end position="18"/>
    </location>
</feature>
<dbReference type="InterPro" id="IPR017331">
    <property type="entry name" value="Peptidoglycan_recognition"/>
</dbReference>
<feature type="domain" description="Peptidoglycan recognition protein family" evidence="11">
    <location>
        <begin position="24"/>
        <end position="165"/>
    </location>
</feature>
<feature type="chain" id="PRO_5043740062" description="Peptidoglycan-recognition protein" evidence="9">
    <location>
        <begin position="19"/>
        <end position="191"/>
    </location>
</feature>
<dbReference type="EMBL" id="CAKOGL010000028">
    <property type="protein sequence ID" value="CAH2105806.1"/>
    <property type="molecule type" value="Genomic_DNA"/>
</dbReference>
<evidence type="ECO:0000256" key="5">
    <source>
        <dbReference type="ARBA" id="ARBA00022859"/>
    </source>
</evidence>
<keyword evidence="4 9" id="KW-0732">Signal</keyword>
<dbReference type="Gene3D" id="3.40.80.10">
    <property type="entry name" value="Peptidoglycan recognition protein-like"/>
    <property type="match status" value="1"/>
</dbReference>
<evidence type="ECO:0000313" key="13">
    <source>
        <dbReference type="Proteomes" id="UP001153954"/>
    </source>
</evidence>
<dbReference type="Proteomes" id="UP001153954">
    <property type="component" value="Unassembled WGS sequence"/>
</dbReference>
<dbReference type="Pfam" id="PF01510">
    <property type="entry name" value="Amidase_2"/>
    <property type="match status" value="1"/>
</dbReference>
<keyword evidence="6 8" id="KW-1015">Disulfide bond</keyword>
<dbReference type="GO" id="GO:0045087">
    <property type="term" value="P:innate immune response"/>
    <property type="evidence" value="ECO:0007669"/>
    <property type="project" value="UniProtKB-KW"/>
</dbReference>
<dbReference type="SMART" id="SM00701">
    <property type="entry name" value="PGRP"/>
    <property type="match status" value="1"/>
</dbReference>